<organism evidence="1 2">
    <name type="scientific">Paenibacillus tianmuensis</name>
    <dbReference type="NCBI Taxonomy" id="624147"/>
    <lineage>
        <taxon>Bacteria</taxon>
        <taxon>Bacillati</taxon>
        <taxon>Bacillota</taxon>
        <taxon>Bacilli</taxon>
        <taxon>Bacillales</taxon>
        <taxon>Paenibacillaceae</taxon>
        <taxon>Paenibacillus</taxon>
    </lineage>
</organism>
<dbReference type="AlphaFoldDB" id="A0A1G4U1J3"/>
<reference evidence="2" key="1">
    <citation type="submission" date="2016-10" db="EMBL/GenBank/DDBJ databases">
        <authorList>
            <person name="Varghese N."/>
            <person name="Submissions S."/>
        </authorList>
    </citation>
    <scope>NUCLEOTIDE SEQUENCE [LARGE SCALE GENOMIC DNA]</scope>
    <source>
        <strain evidence="2">CGMCC 1.8946</strain>
    </source>
</reference>
<evidence type="ECO:0000313" key="2">
    <source>
        <dbReference type="Proteomes" id="UP000198601"/>
    </source>
</evidence>
<accession>A0A1G4U1J3</accession>
<dbReference type="EMBL" id="FMTT01000096">
    <property type="protein sequence ID" value="SCW87543.1"/>
    <property type="molecule type" value="Genomic_DNA"/>
</dbReference>
<name>A0A1G4U1J3_9BACL</name>
<dbReference type="Proteomes" id="UP000198601">
    <property type="component" value="Unassembled WGS sequence"/>
</dbReference>
<evidence type="ECO:0000313" key="1">
    <source>
        <dbReference type="EMBL" id="SCW87543.1"/>
    </source>
</evidence>
<gene>
    <name evidence="1" type="ORF">SAMN04487970_10962</name>
</gene>
<keyword evidence="2" id="KW-1185">Reference proteome</keyword>
<proteinExistence type="predicted"/>
<sequence length="55" mass="6480">MAEIRKSDLINIVFYHTVNDIRMNVRALMDNIMLDTMKIIDRLCVWMKSGSLVNH</sequence>
<protein>
    <submittedName>
        <fullName evidence="1">Uncharacterized protein</fullName>
    </submittedName>
</protein>